<dbReference type="EMBL" id="BART01014980">
    <property type="protein sequence ID" value="GAG79111.1"/>
    <property type="molecule type" value="Genomic_DNA"/>
</dbReference>
<comment type="caution">
    <text evidence="1">The sequence shown here is derived from an EMBL/GenBank/DDBJ whole genome shotgun (WGS) entry which is preliminary data.</text>
</comment>
<organism evidence="1">
    <name type="scientific">marine sediment metagenome</name>
    <dbReference type="NCBI Taxonomy" id="412755"/>
    <lineage>
        <taxon>unclassified sequences</taxon>
        <taxon>metagenomes</taxon>
        <taxon>ecological metagenomes</taxon>
    </lineage>
</organism>
<gene>
    <name evidence="1" type="ORF">S01H4_29369</name>
</gene>
<evidence type="ECO:0000313" key="1">
    <source>
        <dbReference type="EMBL" id="GAG79111.1"/>
    </source>
</evidence>
<proteinExistence type="predicted"/>
<feature type="non-terminal residue" evidence="1">
    <location>
        <position position="65"/>
    </location>
</feature>
<name>X1C413_9ZZZZ</name>
<sequence>VNCEYLTNYYFRFVMDWSGDNWSFWNASSAELGDWNLIVQDKNTVLGAAWGTIDSFRTINTTGNA</sequence>
<accession>X1C413</accession>
<reference evidence="1" key="1">
    <citation type="journal article" date="2014" name="Front. Microbiol.">
        <title>High frequency of phylogenetically diverse reductive dehalogenase-homologous genes in deep subseafloor sedimentary metagenomes.</title>
        <authorList>
            <person name="Kawai M."/>
            <person name="Futagami T."/>
            <person name="Toyoda A."/>
            <person name="Takaki Y."/>
            <person name="Nishi S."/>
            <person name="Hori S."/>
            <person name="Arai W."/>
            <person name="Tsubouchi T."/>
            <person name="Morono Y."/>
            <person name="Uchiyama I."/>
            <person name="Ito T."/>
            <person name="Fujiyama A."/>
            <person name="Inagaki F."/>
            <person name="Takami H."/>
        </authorList>
    </citation>
    <scope>NUCLEOTIDE SEQUENCE</scope>
    <source>
        <strain evidence="1">Expedition CK06-06</strain>
    </source>
</reference>
<protein>
    <submittedName>
        <fullName evidence="1">Uncharacterized protein</fullName>
    </submittedName>
</protein>
<dbReference type="AlphaFoldDB" id="X1C413"/>
<feature type="non-terminal residue" evidence="1">
    <location>
        <position position="1"/>
    </location>
</feature>